<keyword evidence="3 5" id="KW-0949">S-adenosyl-L-methionine</keyword>
<sequence>MDFNNKFDKILIDAPSTAWGLIKRKPEVKLINWSKEEINHLITVQAKLLNKLINF</sequence>
<evidence type="ECO:0000256" key="2">
    <source>
        <dbReference type="ARBA" id="ARBA00022679"/>
    </source>
</evidence>
<proteinExistence type="inferred from homology"/>
<dbReference type="Pfam" id="PF01189">
    <property type="entry name" value="Methyltr_RsmB-F"/>
    <property type="match status" value="1"/>
</dbReference>
<feature type="binding site" evidence="5">
    <location>
        <position position="13"/>
    </location>
    <ligand>
        <name>S-adenosyl-L-methionine</name>
        <dbReference type="ChEBI" id="CHEBI:59789"/>
    </ligand>
</feature>
<evidence type="ECO:0000313" key="7">
    <source>
        <dbReference type="EMBL" id="BDT03551.1"/>
    </source>
</evidence>
<evidence type="ECO:0000259" key="6">
    <source>
        <dbReference type="PROSITE" id="PS51686"/>
    </source>
</evidence>
<comment type="similarity">
    <text evidence="5">Belongs to the class I-like SAM-binding methyltransferase superfamily. RsmB/NOP family.</text>
</comment>
<name>A0ABM8BUK6_9MOLU</name>
<feature type="domain" description="SAM-dependent MTase RsmB/NOP-type" evidence="6">
    <location>
        <begin position="1"/>
        <end position="55"/>
    </location>
</feature>
<protein>
    <recommendedName>
        <fullName evidence="6">SAM-dependent MTase RsmB/NOP-type domain-containing protein</fullName>
    </recommendedName>
</protein>
<accession>A0ABM8BUK6</accession>
<keyword evidence="1 5" id="KW-0489">Methyltransferase</keyword>
<comment type="caution">
    <text evidence="5">Lacks conserved residue(s) required for the propagation of feature annotation.</text>
</comment>
<keyword evidence="8" id="KW-1185">Reference proteome</keyword>
<dbReference type="PROSITE" id="PS51686">
    <property type="entry name" value="SAM_MT_RSMB_NOP"/>
    <property type="match status" value="1"/>
</dbReference>
<reference evidence="7 8" key="1">
    <citation type="journal article" date="2022" name="Front. Microbiol.">
        <title>Male-killing mechanisms vary between Spiroplasma species.</title>
        <authorList>
            <person name="Arai H."/>
            <person name="Inoue M."/>
            <person name="Kageyama D."/>
        </authorList>
    </citation>
    <scope>NUCLEOTIDE SEQUENCE [LARGE SCALE GENOMIC DNA]</scope>
    <source>
        <strain evidence="8">sHm</strain>
    </source>
</reference>
<organism evidence="7 8">
    <name type="scientific">Spiroplasma ixodetis</name>
    <dbReference type="NCBI Taxonomy" id="2141"/>
    <lineage>
        <taxon>Bacteria</taxon>
        <taxon>Bacillati</taxon>
        <taxon>Mycoplasmatota</taxon>
        <taxon>Mollicutes</taxon>
        <taxon>Entomoplasmatales</taxon>
        <taxon>Spiroplasmataceae</taxon>
        <taxon>Spiroplasma</taxon>
    </lineage>
</organism>
<dbReference type="Proteomes" id="UP001163387">
    <property type="component" value="Chromosome"/>
</dbReference>
<dbReference type="Gene3D" id="3.40.50.150">
    <property type="entry name" value="Vaccinia Virus protein VP39"/>
    <property type="match status" value="1"/>
</dbReference>
<dbReference type="EMBL" id="AP026933">
    <property type="protein sequence ID" value="BDT03551.1"/>
    <property type="molecule type" value="Genomic_DNA"/>
</dbReference>
<evidence type="ECO:0000256" key="5">
    <source>
        <dbReference type="PROSITE-ProRule" id="PRU01023"/>
    </source>
</evidence>
<dbReference type="InterPro" id="IPR049560">
    <property type="entry name" value="MeTrfase_RsmB-F_NOP2_cat"/>
</dbReference>
<evidence type="ECO:0000313" key="8">
    <source>
        <dbReference type="Proteomes" id="UP001163387"/>
    </source>
</evidence>
<keyword evidence="4 5" id="KW-0694">RNA-binding</keyword>
<evidence type="ECO:0000256" key="1">
    <source>
        <dbReference type="ARBA" id="ARBA00022603"/>
    </source>
</evidence>
<evidence type="ECO:0000256" key="3">
    <source>
        <dbReference type="ARBA" id="ARBA00022691"/>
    </source>
</evidence>
<dbReference type="InterPro" id="IPR001678">
    <property type="entry name" value="MeTrfase_RsmB-F_NOP2_dom"/>
</dbReference>
<dbReference type="SUPFAM" id="SSF53335">
    <property type="entry name" value="S-adenosyl-L-methionine-dependent methyltransferases"/>
    <property type="match status" value="1"/>
</dbReference>
<gene>
    <name evidence="7" type="ORF">SHM_11970</name>
</gene>
<dbReference type="InterPro" id="IPR029063">
    <property type="entry name" value="SAM-dependent_MTases_sf"/>
</dbReference>
<keyword evidence="2 5" id="KW-0808">Transferase</keyword>
<evidence type="ECO:0000256" key="4">
    <source>
        <dbReference type="ARBA" id="ARBA00022884"/>
    </source>
</evidence>